<keyword evidence="1" id="KW-0812">Transmembrane</keyword>
<feature type="transmembrane region" description="Helical" evidence="1">
    <location>
        <begin position="73"/>
        <end position="91"/>
    </location>
</feature>
<dbReference type="AlphaFoldDB" id="M2ZI85"/>
<sequence length="130" mass="13706">MAPVLIGLVAVFFLGMGLLGLASPKRLIRPFGISLESATARTEVRAVYGGFGVAVAVLLGFAAFDVGGIQRGAAIAVAVALAGMAFGRLVARFAERPERFYPSWLYFWVEIVLAVLLILAALTPDLRLAG</sequence>
<gene>
    <name evidence="2" type="ORF">H074_16302</name>
</gene>
<dbReference type="RefSeq" id="WP_007031129.1">
    <property type="nucleotide sequence ID" value="NZ_AOHO01000048.1"/>
</dbReference>
<evidence type="ECO:0008006" key="4">
    <source>
        <dbReference type="Google" id="ProtNLM"/>
    </source>
</evidence>
<evidence type="ECO:0000313" key="3">
    <source>
        <dbReference type="Proteomes" id="UP000054226"/>
    </source>
</evidence>
<proteinExistence type="predicted"/>
<organism evidence="2 3">
    <name type="scientific">Amycolatopsis decaplanina DSM 44594</name>
    <dbReference type="NCBI Taxonomy" id="1284240"/>
    <lineage>
        <taxon>Bacteria</taxon>
        <taxon>Bacillati</taxon>
        <taxon>Actinomycetota</taxon>
        <taxon>Actinomycetes</taxon>
        <taxon>Pseudonocardiales</taxon>
        <taxon>Pseudonocardiaceae</taxon>
        <taxon>Amycolatopsis</taxon>
    </lineage>
</organism>
<protein>
    <recommendedName>
        <fullName evidence="4">DUF4345 domain-containing protein</fullName>
    </recommendedName>
</protein>
<feature type="transmembrane region" description="Helical" evidence="1">
    <location>
        <begin position="46"/>
        <end position="66"/>
    </location>
</feature>
<keyword evidence="3" id="KW-1185">Reference proteome</keyword>
<name>M2ZI85_9PSEU</name>
<dbReference type="Pfam" id="PF14248">
    <property type="entry name" value="DUF4345"/>
    <property type="match status" value="1"/>
</dbReference>
<dbReference type="Proteomes" id="UP000054226">
    <property type="component" value="Unassembled WGS sequence"/>
</dbReference>
<comment type="caution">
    <text evidence="2">The sequence shown here is derived from an EMBL/GenBank/DDBJ whole genome shotgun (WGS) entry which is preliminary data.</text>
</comment>
<dbReference type="OrthoDB" id="8481950at2"/>
<dbReference type="PATRIC" id="fig|1284240.4.peg.3319"/>
<keyword evidence="1" id="KW-0472">Membrane</keyword>
<feature type="transmembrane region" description="Helical" evidence="1">
    <location>
        <begin position="103"/>
        <end position="122"/>
    </location>
</feature>
<reference evidence="2 3" key="1">
    <citation type="journal article" date="2013" name="Genome Announc.">
        <title>Draft Genome Sequence of Amycolatopsis decaplanina Strain DSM 44594T.</title>
        <authorList>
            <person name="Kaur N."/>
            <person name="Kumar S."/>
            <person name="Bala M."/>
            <person name="Raghava G.P."/>
            <person name="Mayilraj S."/>
        </authorList>
    </citation>
    <scope>NUCLEOTIDE SEQUENCE [LARGE SCALE GENOMIC DNA]</scope>
    <source>
        <strain evidence="2 3">DSM 44594</strain>
    </source>
</reference>
<dbReference type="InterPro" id="IPR025597">
    <property type="entry name" value="DUF4345"/>
</dbReference>
<accession>M2ZI85</accession>
<evidence type="ECO:0000256" key="1">
    <source>
        <dbReference type="SAM" id="Phobius"/>
    </source>
</evidence>
<evidence type="ECO:0000313" key="2">
    <source>
        <dbReference type="EMBL" id="EME60603.1"/>
    </source>
</evidence>
<dbReference type="EMBL" id="AOHO01000048">
    <property type="protein sequence ID" value="EME60603.1"/>
    <property type="molecule type" value="Genomic_DNA"/>
</dbReference>
<keyword evidence="1" id="KW-1133">Transmembrane helix</keyword>